<comment type="pathway">
    <text evidence="1 6">Pyrimidine metabolism; UMP biosynthesis via de novo pathway; UMP from orotate: step 1/2.</text>
</comment>
<name>A0A3N6ND88_9CYAN</name>
<dbReference type="NCBIfam" id="TIGR00336">
    <property type="entry name" value="pyrE"/>
    <property type="match status" value="1"/>
</dbReference>
<comment type="function">
    <text evidence="6">Catalyzes the transfer of a ribosyl phosphate group from 5-phosphoribose 1-diphosphate to orotate, leading to the formation of orotidine monophosphate (OMP).</text>
</comment>
<evidence type="ECO:0000259" key="7">
    <source>
        <dbReference type="Pfam" id="PF00156"/>
    </source>
</evidence>
<feature type="binding site" evidence="6">
    <location>
        <position position="396"/>
    </location>
    <ligand>
        <name>5-phospho-alpha-D-ribose 1-diphosphate</name>
        <dbReference type="ChEBI" id="CHEBI:58017"/>
        <note>ligand shared between dimeric partners</note>
    </ligand>
</feature>
<dbReference type="PANTHER" id="PTHR19278">
    <property type="entry name" value="OROTATE PHOSPHORIBOSYLTRANSFERASE"/>
    <property type="match status" value="1"/>
</dbReference>
<keyword evidence="8" id="KW-0456">Lyase</keyword>
<evidence type="ECO:0000256" key="4">
    <source>
        <dbReference type="ARBA" id="ARBA00022679"/>
    </source>
</evidence>
<evidence type="ECO:0000256" key="3">
    <source>
        <dbReference type="ARBA" id="ARBA00022676"/>
    </source>
</evidence>
<dbReference type="GO" id="GO:0044205">
    <property type="term" value="P:'de novo' UMP biosynthetic process"/>
    <property type="evidence" value="ECO:0007669"/>
    <property type="project" value="UniProtKB-UniRule"/>
</dbReference>
<keyword evidence="9" id="KW-1185">Reference proteome</keyword>
<dbReference type="Pfam" id="PF00156">
    <property type="entry name" value="Pribosyltran"/>
    <property type="match status" value="1"/>
</dbReference>
<dbReference type="Gene3D" id="3.40.50.2020">
    <property type="match status" value="1"/>
</dbReference>
<dbReference type="CDD" id="cd06223">
    <property type="entry name" value="PRTases_typeI"/>
    <property type="match status" value="1"/>
</dbReference>
<evidence type="ECO:0000313" key="9">
    <source>
        <dbReference type="Proteomes" id="UP000269154"/>
    </source>
</evidence>
<comment type="similarity">
    <text evidence="6">Belongs to the purine/pyrimidine phosphoribosyltransferase family. PyrE subfamily.</text>
</comment>
<dbReference type="EC" id="2.4.2.10" evidence="2 6"/>
<dbReference type="GO" id="GO:0016829">
    <property type="term" value="F:lyase activity"/>
    <property type="evidence" value="ECO:0007669"/>
    <property type="project" value="UniProtKB-KW"/>
</dbReference>
<dbReference type="InterPro" id="IPR023031">
    <property type="entry name" value="OPRT"/>
</dbReference>
<dbReference type="PANTHER" id="PTHR19278:SF9">
    <property type="entry name" value="URIDINE 5'-MONOPHOSPHATE SYNTHASE"/>
    <property type="match status" value="1"/>
</dbReference>
<feature type="binding site" evidence="6">
    <location>
        <position position="400"/>
    </location>
    <ligand>
        <name>5-phospho-alpha-D-ribose 1-diphosphate</name>
        <dbReference type="ChEBI" id="CHEBI:58017"/>
        <note>ligand shared between dimeric partners</note>
    </ligand>
</feature>
<dbReference type="GO" id="GO:0004588">
    <property type="term" value="F:orotate phosphoribosyltransferase activity"/>
    <property type="evidence" value="ECO:0007669"/>
    <property type="project" value="UniProtKB-UniRule"/>
</dbReference>
<dbReference type="EMBL" id="RCBY01000065">
    <property type="protein sequence ID" value="RQH43179.1"/>
    <property type="molecule type" value="Genomic_DNA"/>
</dbReference>
<accession>A0A3N6ND88</accession>
<dbReference type="CDD" id="cd04725">
    <property type="entry name" value="OMP_decarboxylase_like"/>
    <property type="match status" value="1"/>
</dbReference>
<keyword evidence="5 6" id="KW-0665">Pyrimidine biosynthesis</keyword>
<dbReference type="UniPathway" id="UPA00070">
    <property type="reaction ID" value="UER00119"/>
</dbReference>
<gene>
    <name evidence="6" type="primary">pyrE</name>
    <name evidence="8" type="ORF">D5R40_13440</name>
</gene>
<feature type="binding site" evidence="6">
    <location>
        <position position="402"/>
    </location>
    <ligand>
        <name>5-phospho-alpha-D-ribose 1-diphosphate</name>
        <dbReference type="ChEBI" id="CHEBI:58017"/>
        <note>ligand shared between dimeric partners</note>
    </ligand>
</feature>
<sequence>MNFFDKLITSIEQNQTLLYLELDPDLESLPKETDRQNIPNKYLFDNPPEKDNQELIQYWWEWLHFLITQTQKYVCAYKFSLGYYQSLGIPGLELLQQTIKTIPAEIPIILDAKHGDLNTSTVFARTIFQDLQVDACTISPYTGLDLVAPFLLYPGKTVFLLCATANSSAAVLQEYPNQGQPLYLKLVEEAQRWATPEQLGLEVGVMPDILARIRKIAPERLILIQGDIAEENDIANPEELAQLLAAGLNINGEGLLLPIPPKLFGTANPNQEIETLRNRINEQRLQVVEGSPTCELWLPDVCFLKHEPHRDLILQLYDIGCIIFGDHVQASGATFPYYIDLRKIISIPQIFHKIVTAYAEILKDLEFDRIAGIPYGSLPTATGLALRLERPMIFPRKEVKAHGTGRLIEGHFQSGEKIVVVDDIMISGNSVMEGVDKLKSVGLQVEDIVVFIDHERGVKDKLQENGYRSYSVLTLTEIAQTLYESSKINSEQFYILKNHH</sequence>
<dbReference type="HAMAP" id="MF_01208">
    <property type="entry name" value="PyrE"/>
    <property type="match status" value="1"/>
</dbReference>
<dbReference type="Proteomes" id="UP000269154">
    <property type="component" value="Unassembled WGS sequence"/>
</dbReference>
<comment type="cofactor">
    <cofactor evidence="6">
        <name>Mg(2+)</name>
        <dbReference type="ChEBI" id="CHEBI:18420"/>
    </cofactor>
</comment>
<keyword evidence="6" id="KW-0460">Magnesium</keyword>
<comment type="catalytic activity">
    <reaction evidence="6">
        <text>orotidine 5'-phosphate + diphosphate = orotate + 5-phospho-alpha-D-ribose 1-diphosphate</text>
        <dbReference type="Rhea" id="RHEA:10380"/>
        <dbReference type="ChEBI" id="CHEBI:30839"/>
        <dbReference type="ChEBI" id="CHEBI:33019"/>
        <dbReference type="ChEBI" id="CHEBI:57538"/>
        <dbReference type="ChEBI" id="CHEBI:58017"/>
        <dbReference type="EC" id="2.4.2.10"/>
    </reaction>
</comment>
<comment type="caution">
    <text evidence="8">The sequence shown here is derived from an EMBL/GenBank/DDBJ whole genome shotgun (WGS) entry which is preliminary data.</text>
</comment>
<reference evidence="8 9" key="1">
    <citation type="journal article" date="2018" name="ACS Chem. Biol.">
        <title>Ketoreductase domain dysfunction expands chemodiversity: malyngamide biosynthesis in the cyanobacterium Okeania hirsuta.</title>
        <authorList>
            <person name="Moss N.A."/>
            <person name="Leao T."/>
            <person name="Rankin M."/>
            <person name="McCullough T.M."/>
            <person name="Qu P."/>
            <person name="Korobeynikov A."/>
            <person name="Smith J.L."/>
            <person name="Gerwick L."/>
            <person name="Gerwick W.H."/>
        </authorList>
    </citation>
    <scope>NUCLEOTIDE SEQUENCE [LARGE SCALE GENOMIC DNA]</scope>
    <source>
        <strain evidence="8 9">PAB10Feb10-1</strain>
    </source>
</reference>
<protein>
    <recommendedName>
        <fullName evidence="2 6">Orotate phosphoribosyltransferase</fullName>
        <shortName evidence="6">OPRT</shortName>
        <shortName evidence="6">OPRTase</shortName>
        <ecNumber evidence="2 6">2.4.2.10</ecNumber>
    </recommendedName>
</protein>
<proteinExistence type="inferred from homology"/>
<comment type="subunit">
    <text evidence="6">Homodimer.</text>
</comment>
<dbReference type="InterPro" id="IPR029057">
    <property type="entry name" value="PRTase-like"/>
</dbReference>
<evidence type="ECO:0000313" key="8">
    <source>
        <dbReference type="EMBL" id="RQH43179.1"/>
    </source>
</evidence>
<dbReference type="InterPro" id="IPR000836">
    <property type="entry name" value="PRTase_dom"/>
</dbReference>
<dbReference type="InterPro" id="IPR004467">
    <property type="entry name" value="Or_phspho_trans_dom"/>
</dbReference>
<dbReference type="GO" id="GO:0019856">
    <property type="term" value="P:pyrimidine nucleobase biosynthetic process"/>
    <property type="evidence" value="ECO:0007669"/>
    <property type="project" value="TreeGrafter"/>
</dbReference>
<feature type="domain" description="Phosphoribosyltransferase" evidence="7">
    <location>
        <begin position="346"/>
        <end position="461"/>
    </location>
</feature>
<feature type="binding site" description="in other chain" evidence="6">
    <location>
        <begin position="422"/>
        <end position="430"/>
    </location>
    <ligand>
        <name>5-phospho-alpha-D-ribose 1-diphosphate</name>
        <dbReference type="ChEBI" id="CHEBI:58017"/>
        <note>ligand shared between dimeric partners</note>
    </ligand>
</feature>
<dbReference type="SUPFAM" id="SSF53271">
    <property type="entry name" value="PRTase-like"/>
    <property type="match status" value="1"/>
</dbReference>
<keyword evidence="4 6" id="KW-0808">Transferase</keyword>
<dbReference type="RefSeq" id="WP_124146553.1">
    <property type="nucleotide sequence ID" value="NZ_CAWOKI010000171.1"/>
</dbReference>
<dbReference type="OrthoDB" id="9802134at2"/>
<evidence type="ECO:0000256" key="1">
    <source>
        <dbReference type="ARBA" id="ARBA00004889"/>
    </source>
</evidence>
<dbReference type="AlphaFoldDB" id="A0A3N6ND88"/>
<evidence type="ECO:0000256" key="2">
    <source>
        <dbReference type="ARBA" id="ARBA00011971"/>
    </source>
</evidence>
<dbReference type="GO" id="GO:0000287">
    <property type="term" value="F:magnesium ion binding"/>
    <property type="evidence" value="ECO:0007669"/>
    <property type="project" value="UniProtKB-UniRule"/>
</dbReference>
<dbReference type="NCBIfam" id="NF004034">
    <property type="entry name" value="PRK05500.1"/>
    <property type="match status" value="1"/>
</dbReference>
<dbReference type="InterPro" id="IPR011060">
    <property type="entry name" value="RibuloseP-bd_barrel"/>
</dbReference>
<comment type="caution">
    <text evidence="6">Lacks conserved residue(s) required for the propagation of feature annotation.</text>
</comment>
<dbReference type="InterPro" id="IPR013785">
    <property type="entry name" value="Aldolase_TIM"/>
</dbReference>
<keyword evidence="3 6" id="KW-0328">Glycosyltransferase</keyword>
<evidence type="ECO:0000256" key="6">
    <source>
        <dbReference type="HAMAP-Rule" id="MF_01208"/>
    </source>
</evidence>
<feature type="binding site" description="in other chain" evidence="6">
    <location>
        <position position="397"/>
    </location>
    <ligand>
        <name>5-phospho-alpha-D-ribose 1-diphosphate</name>
        <dbReference type="ChEBI" id="CHEBI:58017"/>
        <note>ligand shared between dimeric partners</note>
    </ligand>
</feature>
<dbReference type="Gene3D" id="3.20.20.70">
    <property type="entry name" value="Aldolase class I"/>
    <property type="match status" value="1"/>
</dbReference>
<dbReference type="SUPFAM" id="SSF51366">
    <property type="entry name" value="Ribulose-phoshate binding barrel"/>
    <property type="match status" value="1"/>
</dbReference>
<evidence type="ECO:0000256" key="5">
    <source>
        <dbReference type="ARBA" id="ARBA00022975"/>
    </source>
</evidence>
<organism evidence="8 9">
    <name type="scientific">Okeania hirsuta</name>
    <dbReference type="NCBI Taxonomy" id="1458930"/>
    <lineage>
        <taxon>Bacteria</taxon>
        <taxon>Bacillati</taxon>
        <taxon>Cyanobacteriota</taxon>
        <taxon>Cyanophyceae</taxon>
        <taxon>Oscillatoriophycideae</taxon>
        <taxon>Oscillatoriales</taxon>
        <taxon>Microcoleaceae</taxon>
        <taxon>Okeania</taxon>
    </lineage>
</organism>